<feature type="compositionally biased region" description="Low complexity" evidence="1">
    <location>
        <begin position="125"/>
        <end position="144"/>
    </location>
</feature>
<dbReference type="AlphaFoldDB" id="G3APY9"/>
<feature type="region of interest" description="Disordered" evidence="1">
    <location>
        <begin position="395"/>
        <end position="439"/>
    </location>
</feature>
<dbReference type="InterPro" id="IPR000999">
    <property type="entry name" value="RNase_III_dom"/>
</dbReference>
<dbReference type="eggNOG" id="KOG1817">
    <property type="taxonomic scope" value="Eukaryota"/>
</dbReference>
<dbReference type="InterPro" id="IPR036389">
    <property type="entry name" value="RNase_III_sf"/>
</dbReference>
<organism evidence="4">
    <name type="scientific">Spathaspora passalidarum (strain NRRL Y-27907 / 11-Y1)</name>
    <dbReference type="NCBI Taxonomy" id="619300"/>
    <lineage>
        <taxon>Eukaryota</taxon>
        <taxon>Fungi</taxon>
        <taxon>Dikarya</taxon>
        <taxon>Ascomycota</taxon>
        <taxon>Saccharomycotina</taxon>
        <taxon>Pichiomycetes</taxon>
        <taxon>Debaryomycetaceae</taxon>
        <taxon>Spathaspora</taxon>
    </lineage>
</organism>
<evidence type="ECO:0000313" key="4">
    <source>
        <dbReference type="Proteomes" id="UP000000709"/>
    </source>
</evidence>
<dbReference type="InParanoid" id="G3APY9"/>
<evidence type="ECO:0000256" key="1">
    <source>
        <dbReference type="SAM" id="MobiDB-lite"/>
    </source>
</evidence>
<dbReference type="Gene3D" id="1.10.1520.10">
    <property type="entry name" value="Ribonuclease III domain"/>
    <property type="match status" value="1"/>
</dbReference>
<evidence type="ECO:0000313" key="3">
    <source>
        <dbReference type="EMBL" id="EGW32310.1"/>
    </source>
</evidence>
<dbReference type="PROSITE" id="PS50142">
    <property type="entry name" value="RNASE_3_2"/>
    <property type="match status" value="1"/>
</dbReference>
<keyword evidence="4" id="KW-1185">Reference proteome</keyword>
<evidence type="ECO:0000259" key="2">
    <source>
        <dbReference type="PROSITE" id="PS50142"/>
    </source>
</evidence>
<feature type="region of interest" description="Disordered" evidence="1">
    <location>
        <begin position="121"/>
        <end position="147"/>
    </location>
</feature>
<proteinExistence type="predicted"/>
<dbReference type="OrthoDB" id="4087411at2759"/>
<protein>
    <recommendedName>
        <fullName evidence="2">RNase III domain-containing protein</fullName>
    </recommendedName>
</protein>
<dbReference type="RefSeq" id="XP_007375586.1">
    <property type="nucleotide sequence ID" value="XM_007375524.1"/>
</dbReference>
<dbReference type="OMA" id="NIFLAYM"/>
<dbReference type="HOGENOM" id="CLU_026303_0_0_1"/>
<dbReference type="GO" id="GO:0006396">
    <property type="term" value="P:RNA processing"/>
    <property type="evidence" value="ECO:0007669"/>
    <property type="project" value="InterPro"/>
</dbReference>
<gene>
    <name evidence="3" type="ORF">SPAPADRAFT_61388</name>
</gene>
<feature type="non-terminal residue" evidence="3">
    <location>
        <position position="563"/>
    </location>
</feature>
<feature type="compositionally biased region" description="Polar residues" evidence="1">
    <location>
        <begin position="402"/>
        <end position="417"/>
    </location>
</feature>
<dbReference type="GeneID" id="18873869"/>
<name>G3APY9_SPAPN</name>
<dbReference type="Proteomes" id="UP000000709">
    <property type="component" value="Unassembled WGS sequence"/>
</dbReference>
<sequence length="563" mass="62455">MDQIKKPLLVTCDELNQIKGGVSQLQATLNSTVSKAPTEDQFKLLSALVQNPQDIKGESKSTIDRIQQLLATPQTRVAVRLRQLFDSGQLPLIEALLKVDFKSPNADRYLADFLEYNPRLPQGDSTKPSTVSSMSASSNSKEYSYPPPLPPIHNQTLLIRITTDKSYRQPSDFLESAITHDFNKSHNAKLAIGGRTIMELVLYEILDEMLPNMYEDDLLVIRSKLISPSILTKLAFGYRLVDHTKYSLSTSVDFDEKLELISKLFLSYIAGLNIEGYSIYEIKTWIRKLYEPMIQDILTDYTPNAGVALIELNLLFKSVQNVYKIPDDNIKYEIIQIESDPYVAQVLINDEPLGVGTSTISFEEAKTRAASDILNDRERVARIINILFENYEKSSDVESKRLSGSPSPTSAQEESPNSTPPLPPQSKSPDAAHVQSKQPPLKMLLHTIKTRGKPEQHSVDPSAPQPYGMVPPPFGGAAPQAQLPAATTPHLTVPTVGGIAPPTLGLEVKYGIDSNARNKLYALLGVNHIIPIYEFHYADSGFQAIVKVNDNILGVGYDINKKI</sequence>
<reference evidence="3 4" key="1">
    <citation type="journal article" date="2011" name="Proc. Natl. Acad. Sci. U.S.A.">
        <title>Comparative genomics of xylose-fermenting fungi for enhanced biofuel production.</title>
        <authorList>
            <person name="Wohlbach D.J."/>
            <person name="Kuo A."/>
            <person name="Sato T.K."/>
            <person name="Potts K.M."/>
            <person name="Salamov A.A."/>
            <person name="LaButti K.M."/>
            <person name="Sun H."/>
            <person name="Clum A."/>
            <person name="Pangilinan J.L."/>
            <person name="Lindquist E.A."/>
            <person name="Lucas S."/>
            <person name="Lapidus A."/>
            <person name="Jin M."/>
            <person name="Gunawan C."/>
            <person name="Balan V."/>
            <person name="Dale B.E."/>
            <person name="Jeffries T.W."/>
            <person name="Zinkel R."/>
            <person name="Barry K.W."/>
            <person name="Grigoriev I.V."/>
            <person name="Gasch A.P."/>
        </authorList>
    </citation>
    <scope>NUCLEOTIDE SEQUENCE [LARGE SCALE GENOMIC DNA]</scope>
    <source>
        <strain evidence="4">NRRL Y-27907 / 11-Y1</strain>
    </source>
</reference>
<feature type="domain" description="RNase III" evidence="2">
    <location>
        <begin position="173"/>
        <end position="277"/>
    </location>
</feature>
<dbReference type="SMART" id="SM00535">
    <property type="entry name" value="RIBOc"/>
    <property type="match status" value="1"/>
</dbReference>
<dbReference type="EMBL" id="GL996502">
    <property type="protein sequence ID" value="EGW32310.1"/>
    <property type="molecule type" value="Genomic_DNA"/>
</dbReference>
<dbReference type="STRING" id="619300.G3APY9"/>
<dbReference type="SUPFAM" id="SSF69065">
    <property type="entry name" value="RNase III domain-like"/>
    <property type="match status" value="1"/>
</dbReference>
<dbReference type="KEGG" id="spaa:SPAPADRAFT_61388"/>
<accession>G3APY9</accession>
<dbReference type="GO" id="GO:0004525">
    <property type="term" value="F:ribonuclease III activity"/>
    <property type="evidence" value="ECO:0007669"/>
    <property type="project" value="InterPro"/>
</dbReference>